<name>A0A0A0RMV8_9CAUD</name>
<feature type="region of interest" description="Disordered" evidence="2">
    <location>
        <begin position="1244"/>
        <end position="1270"/>
    </location>
</feature>
<evidence type="ECO:0000313" key="6">
    <source>
        <dbReference type="Proteomes" id="UP000030206"/>
    </source>
</evidence>
<protein>
    <submittedName>
        <fullName evidence="5">Tail lysin</fullName>
    </submittedName>
</protein>
<dbReference type="RefSeq" id="YP_009151124.1">
    <property type="nucleotide sequence ID" value="NC_027366.1"/>
</dbReference>
<organism evidence="5 6">
    <name type="scientific">Bacillus phage Mater</name>
    <dbReference type="NCBI Taxonomy" id="1540090"/>
    <lineage>
        <taxon>Viruses</taxon>
        <taxon>Duplodnaviria</taxon>
        <taxon>Heunggongvirae</taxon>
        <taxon>Uroviricota</taxon>
        <taxon>Caudoviricetes</taxon>
        <taxon>Herelleviridae</taxon>
        <taxon>Bastillevirinae</taxon>
        <taxon>Matervirus</taxon>
        <taxon>Matervirus mater</taxon>
    </lineage>
</organism>
<dbReference type="InterPro" id="IPR041219">
    <property type="entry name" value="Phage_lysozyme2"/>
</dbReference>
<dbReference type="Pfam" id="PF18013">
    <property type="entry name" value="Phage_lysozyme2"/>
    <property type="match status" value="1"/>
</dbReference>
<evidence type="ECO:0000256" key="1">
    <source>
        <dbReference type="SAM" id="Coils"/>
    </source>
</evidence>
<feature type="coiled-coil region" evidence="1">
    <location>
        <begin position="58"/>
        <end position="124"/>
    </location>
</feature>
<feature type="region of interest" description="Disordered" evidence="2">
    <location>
        <begin position="740"/>
        <end position="842"/>
    </location>
</feature>
<feature type="compositionally biased region" description="Basic and acidic residues" evidence="2">
    <location>
        <begin position="1021"/>
        <end position="1031"/>
    </location>
</feature>
<gene>
    <name evidence="5" type="ORF">CPT_Mater165</name>
</gene>
<feature type="compositionally biased region" description="Low complexity" evidence="2">
    <location>
        <begin position="1251"/>
        <end position="1270"/>
    </location>
</feature>
<dbReference type="Gene3D" id="1.10.530.10">
    <property type="match status" value="1"/>
</dbReference>
<feature type="compositionally biased region" description="Basic and acidic residues" evidence="2">
    <location>
        <begin position="1038"/>
        <end position="1056"/>
    </location>
</feature>
<dbReference type="Proteomes" id="UP000030206">
    <property type="component" value="Segment"/>
</dbReference>
<accession>A0A0A0RMV8</accession>
<proteinExistence type="predicted"/>
<keyword evidence="6" id="KW-1185">Reference proteome</keyword>
<sequence>MSNTEKFLFEVEAETQKATSKLGEIYRLMKNIEGLNAKGSADYYTTNQKDMDKNMHSMSKLSKIYKQTEQDLDALQEKMNRMSNGIKIPEGATKEQRDEIEKLKQVAEEHAQSAIQQQRALQREYTRTLVTFRELASFEQNYSKNFKHGFSSNDLYNLPQGDQNFDRARKAMEAMADGADKVESKLNDVKAKIQEVNKLDRRSDSLSRRAQASNYMSHQQASSFIKDHRTTNEEYVNERKNNLDYLTRMGQERTSITKQIKDIETNPEATQHEIDKKIALQQTIASMDKEMEARMELNNVLNRTISNMERYNQRVTENGGVEVKPERGTFRGMVYERAPAIGLALGGAMAGVAGSLYSQGASINQSIRDDVISVGQHTGTDGADWRTNIRDNALEAGLQDKLGFKGQDMLAFQQNYLSNEGFNGMDDLNTAMQNQAVFSRSTGIDQNTTKDFFNTAFSSGAVSGTQVRDIQDAFIGAIKQSGMEGREKDQLKALQGLLGSVSNGRSLSNDEVMNVMGLQSVLAQSGVRSLQGEQGGQLMSNLNDGIRQGFNNPAVRLMFGQGTKYQGLAGRFELRKQMDKGISDPENISTIARAAETAGPDENAQNEAFATAVQQALGTDITAEQAEGLMDLHRQDKLDQDHIKSVLEGDKAVGGKEGDKKLEQYQGSHEAIDNQSEATTAKQATELYDLGEPLRKVNDALGVLPPALYTLTVAVGALTAAIIASGGSFLGSSVLRKGMGKKMKGGKGGPEISGTNLGGDKKGPKGGGGGPTIVDSKGNPIGTNTTEQKGWFGRTKDTIGGWFTGNKNKPDGDGGPKPKGPTPEGGGPKPKGPTPEGEPKSFFSKVKEKSSGLFGAAKEKTGGFFNSAKDKVGGWFSKGGPKGGSGIVEGGATGAAGGLKGFLGKGAGFLSKAALPLSLAFGAHQIMTAEEGKKPEAIGSVGGGILGGMGGGAAAGAALGSVVPGLGTVIGGIGGSIIGGIAGSSVGGWIGSKFNGEKKLETPEEVAQAKETLHKAFTIGEDKPKDEEGKEGSGFVKKQLDRENTDTKARAESKRGDNISQERELLKYYENLLNRAQALLDQARMQNGIMGTMQAGGGMMGGDGTGAASPVVGNSNSEKVWNFFAGKGMSEGAIAGIMGNLQQESQLDPTAPNGGLAQWLGPRRKALNSYAQETGGDVNSMETQLNFLWKELSSGQFGSIDELNKLNPTEAAKYFEKHYEKAGKPMMEKRIGYANDWYNQYGNGKSPQMQSNAGTNNASSTNNNNNNIKVNSNINVKVSGDDSVSKKVNDSKDLSKLAADVQKKIYGSLGFFSQETKRA</sequence>
<evidence type="ECO:0000256" key="2">
    <source>
        <dbReference type="SAM" id="MobiDB-lite"/>
    </source>
</evidence>
<feature type="compositionally biased region" description="Gly residues" evidence="2">
    <location>
        <begin position="817"/>
        <end position="829"/>
    </location>
</feature>
<dbReference type="KEGG" id="vg:24607064"/>
<feature type="region of interest" description="Disordered" evidence="2">
    <location>
        <begin position="1021"/>
        <end position="1056"/>
    </location>
</feature>
<evidence type="ECO:0000256" key="3">
    <source>
        <dbReference type="SAM" id="Phobius"/>
    </source>
</evidence>
<dbReference type="GeneID" id="24607064"/>
<keyword evidence="3" id="KW-0812">Transmembrane</keyword>
<keyword evidence="3" id="KW-1133">Transmembrane helix</keyword>
<evidence type="ECO:0000313" key="5">
    <source>
        <dbReference type="EMBL" id="AIW03322.1"/>
    </source>
</evidence>
<dbReference type="EMBL" id="KM236245">
    <property type="protein sequence ID" value="AIW03322.1"/>
    <property type="molecule type" value="Genomic_DNA"/>
</dbReference>
<keyword evidence="3" id="KW-0472">Membrane</keyword>
<feature type="domain" description="Phage tail lysozyme" evidence="4">
    <location>
        <begin position="1116"/>
        <end position="1241"/>
    </location>
</feature>
<feature type="transmembrane region" description="Helical" evidence="3">
    <location>
        <begin position="708"/>
        <end position="735"/>
    </location>
</feature>
<reference evidence="5 6" key="1">
    <citation type="submission" date="2014-07" db="EMBL/GenBank/DDBJ databases">
        <title>Complete Genome of Bacillus megaterium Myophage Mater.</title>
        <authorList>
            <person name="Lancaster J.C."/>
            <person name="Hodde M.K."/>
            <person name="Hernandez A.C."/>
            <person name="Everett G.F.K."/>
        </authorList>
    </citation>
    <scope>NUCLEOTIDE SEQUENCE [LARGE SCALE GENOMIC DNA]</scope>
</reference>
<keyword evidence="1" id="KW-0175">Coiled coil</keyword>
<evidence type="ECO:0000259" key="4">
    <source>
        <dbReference type="Pfam" id="PF18013"/>
    </source>
</evidence>